<keyword evidence="20" id="KW-1185">Reference proteome</keyword>
<dbReference type="InterPro" id="IPR005758">
    <property type="entry name" value="UDP-N-AcMur_Ala_ligase_MurC"/>
</dbReference>
<gene>
    <name evidence="14 19" type="primary">murC</name>
    <name evidence="19" type="ORF">L1I30_11765</name>
</gene>
<sequence>MNQFKNIQNFYFIGIGGIGMSALARYFKSLGKNVSGYDKTRSSLTQKLEEEGIIVLYEDKIEQIPSSFMNSADTLVVYTPAVPNNHLQFSYFIKNNYDIKKRAEVLGMITQGVFTLAVAGTHGKTTTTAILGHLLKEVGVKVTAFLGGISEDIQSNLILNGNEAMVVEADEFDRSFLRLSPNIAAITSMDADHLDIYGAPEKLMESFNDFAALIPEGGMLFVKNGLPLAGTTIGIEDTADYAAINVRVVNGTYLFDLQTPTEIIRDLKCTLPGKHNLLNAITALAMALHFGAPPLELSKALYSFKGVKRRFSYKIKTDELVVIDDYAHHPTEISAVHQAVREMHPGKKVIAFFQPHLFSRTRDFADDFGESLSKFDEIRVLDIYPARELPIEGITSKWLLSKVENSHKKLVNKAALVQEIQQSDCEVVVIMGAGDIGEEVSKIVKALGGEN</sequence>
<evidence type="ECO:0000256" key="3">
    <source>
        <dbReference type="ARBA" id="ARBA00012211"/>
    </source>
</evidence>
<dbReference type="InterPro" id="IPR004101">
    <property type="entry name" value="Mur_ligase_C"/>
</dbReference>
<comment type="catalytic activity">
    <reaction evidence="13 14">
        <text>UDP-N-acetyl-alpha-D-muramate + L-alanine + ATP = UDP-N-acetyl-alpha-D-muramoyl-L-alanine + ADP + phosphate + H(+)</text>
        <dbReference type="Rhea" id="RHEA:23372"/>
        <dbReference type="ChEBI" id="CHEBI:15378"/>
        <dbReference type="ChEBI" id="CHEBI:30616"/>
        <dbReference type="ChEBI" id="CHEBI:43474"/>
        <dbReference type="ChEBI" id="CHEBI:57972"/>
        <dbReference type="ChEBI" id="CHEBI:70757"/>
        <dbReference type="ChEBI" id="CHEBI:83898"/>
        <dbReference type="ChEBI" id="CHEBI:456216"/>
        <dbReference type="EC" id="6.3.2.8"/>
    </reaction>
</comment>
<evidence type="ECO:0000313" key="20">
    <source>
        <dbReference type="Proteomes" id="UP001179363"/>
    </source>
</evidence>
<dbReference type="Gene3D" id="3.90.190.20">
    <property type="entry name" value="Mur ligase, C-terminal domain"/>
    <property type="match status" value="1"/>
</dbReference>
<evidence type="ECO:0000259" key="17">
    <source>
        <dbReference type="Pfam" id="PF02875"/>
    </source>
</evidence>
<evidence type="ECO:0000256" key="15">
    <source>
        <dbReference type="SAM" id="Phobius"/>
    </source>
</evidence>
<evidence type="ECO:0000256" key="7">
    <source>
        <dbReference type="ARBA" id="ARBA00022741"/>
    </source>
</evidence>
<evidence type="ECO:0000256" key="12">
    <source>
        <dbReference type="ARBA" id="ARBA00023316"/>
    </source>
</evidence>
<keyword evidence="9 14" id="KW-0133">Cell shape</keyword>
<dbReference type="NCBIfam" id="TIGR01082">
    <property type="entry name" value="murC"/>
    <property type="match status" value="1"/>
</dbReference>
<evidence type="ECO:0000256" key="2">
    <source>
        <dbReference type="ARBA" id="ARBA00004752"/>
    </source>
</evidence>
<evidence type="ECO:0000256" key="4">
    <source>
        <dbReference type="ARBA" id="ARBA00022490"/>
    </source>
</evidence>
<keyword evidence="8 14" id="KW-0067">ATP-binding</keyword>
<keyword evidence="11 14" id="KW-0131">Cell cycle</keyword>
<dbReference type="InterPro" id="IPR013221">
    <property type="entry name" value="Mur_ligase_cen"/>
</dbReference>
<keyword evidence="15" id="KW-0472">Membrane</keyword>
<evidence type="ECO:0000259" key="18">
    <source>
        <dbReference type="Pfam" id="PF08245"/>
    </source>
</evidence>
<dbReference type="Pfam" id="PF01225">
    <property type="entry name" value="Mur_ligase"/>
    <property type="match status" value="1"/>
</dbReference>
<evidence type="ECO:0000256" key="1">
    <source>
        <dbReference type="ARBA" id="ARBA00004496"/>
    </source>
</evidence>
<keyword evidence="10 14" id="KW-0573">Peptidoglycan synthesis</keyword>
<dbReference type="PANTHER" id="PTHR43445:SF3">
    <property type="entry name" value="UDP-N-ACETYLMURAMATE--L-ALANINE LIGASE"/>
    <property type="match status" value="1"/>
</dbReference>
<feature type="binding site" evidence="14">
    <location>
        <begin position="120"/>
        <end position="126"/>
    </location>
    <ligand>
        <name>ATP</name>
        <dbReference type="ChEBI" id="CHEBI:30616"/>
    </ligand>
</feature>
<dbReference type="SUPFAM" id="SSF51984">
    <property type="entry name" value="MurCD N-terminal domain"/>
    <property type="match status" value="1"/>
</dbReference>
<feature type="domain" description="Mur ligase central" evidence="18">
    <location>
        <begin position="118"/>
        <end position="287"/>
    </location>
</feature>
<comment type="similarity">
    <text evidence="14">Belongs to the MurCDEF family.</text>
</comment>
<dbReference type="Pfam" id="PF08245">
    <property type="entry name" value="Mur_ligase_M"/>
    <property type="match status" value="1"/>
</dbReference>
<keyword evidence="5 14" id="KW-0436">Ligase</keyword>
<dbReference type="Pfam" id="PF02875">
    <property type="entry name" value="Mur_ligase_C"/>
    <property type="match status" value="1"/>
</dbReference>
<evidence type="ECO:0000313" key="19">
    <source>
        <dbReference type="EMBL" id="MCF4102346.1"/>
    </source>
</evidence>
<dbReference type="Proteomes" id="UP001179363">
    <property type="component" value="Unassembled WGS sequence"/>
</dbReference>
<dbReference type="RefSeq" id="WP_236134491.1">
    <property type="nucleotide sequence ID" value="NZ_JAKGTH010000010.1"/>
</dbReference>
<keyword evidence="6 14" id="KW-0132">Cell division</keyword>
<evidence type="ECO:0000256" key="13">
    <source>
        <dbReference type="ARBA" id="ARBA00047833"/>
    </source>
</evidence>
<dbReference type="InterPro" id="IPR036615">
    <property type="entry name" value="Mur_ligase_C_dom_sf"/>
</dbReference>
<comment type="function">
    <text evidence="14">Cell wall formation.</text>
</comment>
<evidence type="ECO:0000256" key="8">
    <source>
        <dbReference type="ARBA" id="ARBA00022840"/>
    </source>
</evidence>
<reference evidence="19" key="1">
    <citation type="submission" date="2022-01" db="EMBL/GenBank/DDBJ databases">
        <title>Gillisia lutea sp. nov., isolated from marine plastic residues from the Malvarosa beach (Valencia, Spain).</title>
        <authorList>
            <person name="Vidal-Verdu A."/>
            <person name="Molina-Menor E."/>
            <person name="Satari L."/>
            <person name="Pascual J."/>
            <person name="Pereto J."/>
            <person name="Porcar M."/>
        </authorList>
    </citation>
    <scope>NUCLEOTIDE SEQUENCE</scope>
    <source>
        <strain evidence="19">M10.2A</strain>
    </source>
</reference>
<evidence type="ECO:0000256" key="9">
    <source>
        <dbReference type="ARBA" id="ARBA00022960"/>
    </source>
</evidence>
<dbReference type="SUPFAM" id="SSF53244">
    <property type="entry name" value="MurD-like peptide ligases, peptide-binding domain"/>
    <property type="match status" value="1"/>
</dbReference>
<comment type="pathway">
    <text evidence="2 14">Cell wall biogenesis; peptidoglycan biosynthesis.</text>
</comment>
<dbReference type="GO" id="GO:0008763">
    <property type="term" value="F:UDP-N-acetylmuramate-L-alanine ligase activity"/>
    <property type="evidence" value="ECO:0007669"/>
    <property type="project" value="UniProtKB-EC"/>
</dbReference>
<evidence type="ECO:0000256" key="6">
    <source>
        <dbReference type="ARBA" id="ARBA00022618"/>
    </source>
</evidence>
<organism evidence="19 20">
    <name type="scientific">Gillisia lutea</name>
    <dbReference type="NCBI Taxonomy" id="2909668"/>
    <lineage>
        <taxon>Bacteria</taxon>
        <taxon>Pseudomonadati</taxon>
        <taxon>Bacteroidota</taxon>
        <taxon>Flavobacteriia</taxon>
        <taxon>Flavobacteriales</taxon>
        <taxon>Flavobacteriaceae</taxon>
        <taxon>Gillisia</taxon>
    </lineage>
</organism>
<dbReference type="InterPro" id="IPR036565">
    <property type="entry name" value="Mur-like_cat_sf"/>
</dbReference>
<name>A0ABS9ELL3_9FLAO</name>
<dbReference type="PANTHER" id="PTHR43445">
    <property type="entry name" value="UDP-N-ACETYLMURAMATE--L-ALANINE LIGASE-RELATED"/>
    <property type="match status" value="1"/>
</dbReference>
<feature type="transmembrane region" description="Helical" evidence="15">
    <location>
        <begin position="9"/>
        <end position="27"/>
    </location>
</feature>
<dbReference type="EMBL" id="JAKGTH010000010">
    <property type="protein sequence ID" value="MCF4102346.1"/>
    <property type="molecule type" value="Genomic_DNA"/>
</dbReference>
<dbReference type="HAMAP" id="MF_00046">
    <property type="entry name" value="MurC"/>
    <property type="match status" value="1"/>
</dbReference>
<keyword evidence="4 14" id="KW-0963">Cytoplasm</keyword>
<accession>A0ABS9ELL3</accession>
<dbReference type="SUPFAM" id="SSF53623">
    <property type="entry name" value="MurD-like peptide ligases, catalytic domain"/>
    <property type="match status" value="1"/>
</dbReference>
<evidence type="ECO:0000256" key="5">
    <source>
        <dbReference type="ARBA" id="ARBA00022598"/>
    </source>
</evidence>
<feature type="domain" description="Mur ligase C-terminal" evidence="17">
    <location>
        <begin position="309"/>
        <end position="434"/>
    </location>
</feature>
<dbReference type="Gene3D" id="3.40.50.720">
    <property type="entry name" value="NAD(P)-binding Rossmann-like Domain"/>
    <property type="match status" value="1"/>
</dbReference>
<keyword evidence="7 14" id="KW-0547">Nucleotide-binding</keyword>
<evidence type="ECO:0000259" key="16">
    <source>
        <dbReference type="Pfam" id="PF01225"/>
    </source>
</evidence>
<dbReference type="Gene3D" id="3.40.1190.10">
    <property type="entry name" value="Mur-like, catalytic domain"/>
    <property type="match status" value="1"/>
</dbReference>
<proteinExistence type="inferred from homology"/>
<dbReference type="InterPro" id="IPR050061">
    <property type="entry name" value="MurCDEF_pg_biosynth"/>
</dbReference>
<keyword evidence="12 14" id="KW-0961">Cell wall biogenesis/degradation</keyword>
<evidence type="ECO:0000256" key="10">
    <source>
        <dbReference type="ARBA" id="ARBA00022984"/>
    </source>
</evidence>
<comment type="subcellular location">
    <subcellularLocation>
        <location evidence="1 14">Cytoplasm</location>
    </subcellularLocation>
</comment>
<keyword evidence="15" id="KW-1133">Transmembrane helix</keyword>
<evidence type="ECO:0000256" key="14">
    <source>
        <dbReference type="HAMAP-Rule" id="MF_00046"/>
    </source>
</evidence>
<feature type="domain" description="Mur ligase N-terminal catalytic" evidence="16">
    <location>
        <begin position="10"/>
        <end position="111"/>
    </location>
</feature>
<dbReference type="InterPro" id="IPR000713">
    <property type="entry name" value="Mur_ligase_N"/>
</dbReference>
<evidence type="ECO:0000256" key="11">
    <source>
        <dbReference type="ARBA" id="ARBA00023306"/>
    </source>
</evidence>
<comment type="caution">
    <text evidence="19">The sequence shown here is derived from an EMBL/GenBank/DDBJ whole genome shotgun (WGS) entry which is preliminary data.</text>
</comment>
<dbReference type="EC" id="6.3.2.8" evidence="3 14"/>
<keyword evidence="15" id="KW-0812">Transmembrane</keyword>
<protein>
    <recommendedName>
        <fullName evidence="3 14">UDP-N-acetylmuramate--L-alanine ligase</fullName>
        <ecNumber evidence="3 14">6.3.2.8</ecNumber>
    </recommendedName>
    <alternativeName>
        <fullName evidence="14">UDP-N-acetylmuramoyl-L-alanine synthetase</fullName>
    </alternativeName>
</protein>